<reference evidence="2" key="2">
    <citation type="submission" date="2021-04" db="EMBL/GenBank/DDBJ databases">
        <authorList>
            <person name="Gilroy R."/>
        </authorList>
    </citation>
    <scope>NUCLEOTIDE SEQUENCE</scope>
    <source>
        <strain evidence="2">CHK156-179</strain>
    </source>
</reference>
<evidence type="ECO:0000256" key="1">
    <source>
        <dbReference type="SAM" id="Phobius"/>
    </source>
</evidence>
<sequence length="158" mass="17036">MNILAERQKGAVFFAVGWMLAGVFLFAAGVFALATGVFETSAENSGVEYCFLVLGGALIVWGAVMLFLVLRTPKTVAVLKGETLEFCGKEYALSAIESVLYRNAYTIRLFGRPYGRLTLVFKDGTRVSASYVADVRAAAEKIDGLLGEDPFASEDKNG</sequence>
<keyword evidence="1" id="KW-1133">Transmembrane helix</keyword>
<dbReference type="SUPFAM" id="SSF103473">
    <property type="entry name" value="MFS general substrate transporter"/>
    <property type="match status" value="1"/>
</dbReference>
<proteinExistence type="predicted"/>
<protein>
    <submittedName>
        <fullName evidence="2">Uncharacterized protein</fullName>
    </submittedName>
</protein>
<reference evidence="2" key="1">
    <citation type="journal article" date="2021" name="PeerJ">
        <title>Extensive microbial diversity within the chicken gut microbiome revealed by metagenomics and culture.</title>
        <authorList>
            <person name="Gilroy R."/>
            <person name="Ravi A."/>
            <person name="Getino M."/>
            <person name="Pursley I."/>
            <person name="Horton D.L."/>
            <person name="Alikhan N.F."/>
            <person name="Baker D."/>
            <person name="Gharbi K."/>
            <person name="Hall N."/>
            <person name="Watson M."/>
            <person name="Adriaenssens E.M."/>
            <person name="Foster-Nyarko E."/>
            <person name="Jarju S."/>
            <person name="Secka A."/>
            <person name="Antonio M."/>
            <person name="Oren A."/>
            <person name="Chaudhuri R.R."/>
            <person name="La Ragione R."/>
            <person name="Hildebrand F."/>
            <person name="Pallen M.J."/>
        </authorList>
    </citation>
    <scope>NUCLEOTIDE SEQUENCE</scope>
    <source>
        <strain evidence="2">CHK156-179</strain>
    </source>
</reference>
<comment type="caution">
    <text evidence="2">The sequence shown here is derived from an EMBL/GenBank/DDBJ whole genome shotgun (WGS) entry which is preliminary data.</text>
</comment>
<dbReference type="AlphaFoldDB" id="A0A9D2H226"/>
<organism evidence="2 3">
    <name type="scientific">Candidatus Gallimonas gallistercoris</name>
    <dbReference type="NCBI Taxonomy" id="2838602"/>
    <lineage>
        <taxon>Bacteria</taxon>
        <taxon>Bacillati</taxon>
        <taxon>Bacillota</taxon>
        <taxon>Clostridia</taxon>
        <taxon>Candidatus Gallimonas</taxon>
    </lineage>
</organism>
<gene>
    <name evidence="2" type="ORF">H9797_01750</name>
</gene>
<evidence type="ECO:0000313" key="2">
    <source>
        <dbReference type="EMBL" id="HJA02091.1"/>
    </source>
</evidence>
<dbReference type="EMBL" id="DXAJ01000030">
    <property type="protein sequence ID" value="HJA02091.1"/>
    <property type="molecule type" value="Genomic_DNA"/>
</dbReference>
<dbReference type="Proteomes" id="UP000824221">
    <property type="component" value="Unassembled WGS sequence"/>
</dbReference>
<dbReference type="InterPro" id="IPR036259">
    <property type="entry name" value="MFS_trans_sf"/>
</dbReference>
<keyword evidence="1" id="KW-0812">Transmembrane</keyword>
<name>A0A9D2H226_9FIRM</name>
<feature type="transmembrane region" description="Helical" evidence="1">
    <location>
        <begin position="46"/>
        <end position="70"/>
    </location>
</feature>
<accession>A0A9D2H226</accession>
<evidence type="ECO:0000313" key="3">
    <source>
        <dbReference type="Proteomes" id="UP000824221"/>
    </source>
</evidence>
<keyword evidence="1" id="KW-0472">Membrane</keyword>
<feature type="transmembrane region" description="Helical" evidence="1">
    <location>
        <begin position="12"/>
        <end position="34"/>
    </location>
</feature>